<organism evidence="2 3">
    <name type="scientific">Linnemannia elongata AG-77</name>
    <dbReference type="NCBI Taxonomy" id="1314771"/>
    <lineage>
        <taxon>Eukaryota</taxon>
        <taxon>Fungi</taxon>
        <taxon>Fungi incertae sedis</taxon>
        <taxon>Mucoromycota</taxon>
        <taxon>Mortierellomycotina</taxon>
        <taxon>Mortierellomycetes</taxon>
        <taxon>Mortierellales</taxon>
        <taxon>Mortierellaceae</taxon>
        <taxon>Linnemannia</taxon>
    </lineage>
</organism>
<gene>
    <name evidence="2" type="ORF">K457DRAFT_131759</name>
</gene>
<name>A0A197KIW9_9FUNG</name>
<accession>A0A197KIW9</accession>
<evidence type="ECO:0000313" key="2">
    <source>
        <dbReference type="EMBL" id="OAQ36541.1"/>
    </source>
</evidence>
<reference evidence="2 3" key="1">
    <citation type="submission" date="2016-05" db="EMBL/GenBank/DDBJ databases">
        <title>Genome sequencing reveals origins of a unique bacterial endosymbiosis in the earliest lineages of terrestrial Fungi.</title>
        <authorList>
            <consortium name="DOE Joint Genome Institute"/>
            <person name="Uehling J."/>
            <person name="Gryganskyi A."/>
            <person name="Hameed K."/>
            <person name="Tschaplinski T."/>
            <person name="Misztal P."/>
            <person name="Wu S."/>
            <person name="Desiro A."/>
            <person name="Vande Pol N."/>
            <person name="Du Z.-Y."/>
            <person name="Zienkiewicz A."/>
            <person name="Zienkiewicz K."/>
            <person name="Morin E."/>
            <person name="Tisserant E."/>
            <person name="Splivallo R."/>
            <person name="Hainaut M."/>
            <person name="Henrissat B."/>
            <person name="Ohm R."/>
            <person name="Kuo A."/>
            <person name="Yan J."/>
            <person name="Lipzen A."/>
            <person name="Nolan M."/>
            <person name="Labutti K."/>
            <person name="Barry K."/>
            <person name="Goldstein A."/>
            <person name="Labbe J."/>
            <person name="Schadt C."/>
            <person name="Tuskan G."/>
            <person name="Grigoriev I."/>
            <person name="Martin F."/>
            <person name="Vilgalys R."/>
            <person name="Bonito G."/>
        </authorList>
    </citation>
    <scope>NUCLEOTIDE SEQUENCE [LARGE SCALE GENOMIC DNA]</scope>
    <source>
        <strain evidence="2 3">AG-77</strain>
    </source>
</reference>
<dbReference type="AlphaFoldDB" id="A0A197KIW9"/>
<evidence type="ECO:0000256" key="1">
    <source>
        <dbReference type="SAM" id="MobiDB-lite"/>
    </source>
</evidence>
<keyword evidence="3" id="KW-1185">Reference proteome</keyword>
<dbReference type="EMBL" id="KV442011">
    <property type="protein sequence ID" value="OAQ36541.1"/>
    <property type="molecule type" value="Genomic_DNA"/>
</dbReference>
<dbReference type="Proteomes" id="UP000078512">
    <property type="component" value="Unassembled WGS sequence"/>
</dbReference>
<sequence length="57" mass="6540">MASHVQHGGAEEQVDQSRTSLAQEKRTPSGRTHFVMGFRPDCERCQRREKGHFAHFS</sequence>
<dbReference type="OrthoDB" id="2446291at2759"/>
<proteinExistence type="predicted"/>
<protein>
    <submittedName>
        <fullName evidence="2">Uncharacterized protein</fullName>
    </submittedName>
</protein>
<evidence type="ECO:0000313" key="3">
    <source>
        <dbReference type="Proteomes" id="UP000078512"/>
    </source>
</evidence>
<feature type="region of interest" description="Disordered" evidence="1">
    <location>
        <begin position="1"/>
        <end position="35"/>
    </location>
</feature>